<evidence type="ECO:0000256" key="2">
    <source>
        <dbReference type="SAM" id="Phobius"/>
    </source>
</evidence>
<organism evidence="4 5">
    <name type="scientific">Flavobacterium suzhouense</name>
    <dbReference type="NCBI Taxonomy" id="1529638"/>
    <lineage>
        <taxon>Bacteria</taxon>
        <taxon>Pseudomonadati</taxon>
        <taxon>Bacteroidota</taxon>
        <taxon>Flavobacteriia</taxon>
        <taxon>Flavobacteriales</taxon>
        <taxon>Flavobacteriaceae</taxon>
        <taxon>Flavobacterium</taxon>
    </lineage>
</organism>
<feature type="domain" description="Peptidase M56" evidence="3">
    <location>
        <begin position="116"/>
        <end position="265"/>
    </location>
</feature>
<evidence type="ECO:0000313" key="5">
    <source>
        <dbReference type="Proteomes" id="UP001597480"/>
    </source>
</evidence>
<keyword evidence="2" id="KW-0812">Transmembrane</keyword>
<keyword evidence="2" id="KW-1133">Transmembrane helix</keyword>
<name>A0ABW5NW88_9FLAO</name>
<keyword evidence="1" id="KW-0175">Coiled coil</keyword>
<dbReference type="EMBL" id="JBHUMD010000029">
    <property type="protein sequence ID" value="MFD2603372.1"/>
    <property type="molecule type" value="Genomic_DNA"/>
</dbReference>
<keyword evidence="2" id="KW-0472">Membrane</keyword>
<keyword evidence="5" id="KW-1185">Reference proteome</keyword>
<evidence type="ECO:0000259" key="3">
    <source>
        <dbReference type="Pfam" id="PF05569"/>
    </source>
</evidence>
<feature type="transmembrane region" description="Helical" evidence="2">
    <location>
        <begin position="276"/>
        <end position="294"/>
    </location>
</feature>
<dbReference type="PANTHER" id="PTHR34978">
    <property type="entry name" value="POSSIBLE SENSOR-TRANSDUCER PROTEIN BLAR"/>
    <property type="match status" value="1"/>
</dbReference>
<feature type="coiled-coil region" evidence="1">
    <location>
        <begin position="564"/>
        <end position="658"/>
    </location>
</feature>
<dbReference type="Pfam" id="PF05569">
    <property type="entry name" value="Peptidase_M56"/>
    <property type="match status" value="1"/>
</dbReference>
<dbReference type="RefSeq" id="WP_379822133.1">
    <property type="nucleotide sequence ID" value="NZ_JBHUMD010000029.1"/>
</dbReference>
<evidence type="ECO:0000313" key="4">
    <source>
        <dbReference type="EMBL" id="MFD2603372.1"/>
    </source>
</evidence>
<proteinExistence type="predicted"/>
<dbReference type="InterPro" id="IPR052173">
    <property type="entry name" value="Beta-lactam_resp_regulator"/>
</dbReference>
<reference evidence="5" key="1">
    <citation type="journal article" date="2019" name="Int. J. Syst. Evol. Microbiol.">
        <title>The Global Catalogue of Microorganisms (GCM) 10K type strain sequencing project: providing services to taxonomists for standard genome sequencing and annotation.</title>
        <authorList>
            <consortium name="The Broad Institute Genomics Platform"/>
            <consortium name="The Broad Institute Genome Sequencing Center for Infectious Disease"/>
            <person name="Wu L."/>
            <person name="Ma J."/>
        </authorList>
    </citation>
    <scope>NUCLEOTIDE SEQUENCE [LARGE SCALE GENOMIC DNA]</scope>
    <source>
        <strain evidence="5">KCTC 42107</strain>
    </source>
</reference>
<feature type="transmembrane region" description="Helical" evidence="2">
    <location>
        <begin position="6"/>
        <end position="25"/>
    </location>
</feature>
<dbReference type="InterPro" id="IPR008756">
    <property type="entry name" value="Peptidase_M56"/>
</dbReference>
<dbReference type="CDD" id="cd07341">
    <property type="entry name" value="M56_BlaR1_MecR1_like"/>
    <property type="match status" value="1"/>
</dbReference>
<sequence length="662" mass="75283">MENFIIYISKASGLLAVFFIAYYVFLRKETFFNSNRGFLLAGLITSTLLPLVKYTKTIFVEPVQQSIVSENISNEQLQQYLVMQQFMAAKPEPFTINWYYIVIAIYSIGLLFFLMRFVMDFLSIRKILKGNSIIKQGRFKLIDSEKVQSPFSFFNYIVYNSASLQTEELESILNHEKVHSSQKHSADMIISQLFCIVFWFNPFVWLYKKAISQNLEFIADAVAIKQLSDKKAYQKTLLKITLQPEYISITNHFYQSLIKKRIVMLNKKQSKKRNSWKYGIVLPALAAFILMFQVKVVAQEKATEVNTSSQEKTKIVITIDKSTSDEELNANADIFKDEFEADVTFSNVARNTSGEITAIKATVKDKDQSQDHYVSGTTPIKPFTIEMEKNSNANGNIIGFGNPNPFNVTANKISVASAKENVPIHTNVNYNTSSSTGYINGPNAVNLYKGAVFYVNGVEQKEIGDNLKDLQLPKGQTIMNMTVLTAKDAKKKYGKKAKNGAVEITTQPIQSNFSYSYGNSDNMNNSFNFTMPNMDEVMSLALNGVSTGMDALANIDWQKNFAFEGVSEEERNEIQEEMKKAQIEIQQAMKELQIDRQEIEKSINESLRDSGVKDHEMKQVMKEMEQAKQQMKEAQKQLEAAKLDLQKAEKEIEKKKALSKKS</sequence>
<gene>
    <name evidence="4" type="ORF">ACFSR3_15015</name>
</gene>
<evidence type="ECO:0000256" key="1">
    <source>
        <dbReference type="SAM" id="Coils"/>
    </source>
</evidence>
<protein>
    <submittedName>
        <fullName evidence="4">M56 family metallopeptidase</fullName>
    </submittedName>
</protein>
<dbReference type="Proteomes" id="UP001597480">
    <property type="component" value="Unassembled WGS sequence"/>
</dbReference>
<comment type="caution">
    <text evidence="4">The sequence shown here is derived from an EMBL/GenBank/DDBJ whole genome shotgun (WGS) entry which is preliminary data.</text>
</comment>
<dbReference type="PANTHER" id="PTHR34978:SF3">
    <property type="entry name" value="SLR0241 PROTEIN"/>
    <property type="match status" value="1"/>
</dbReference>
<feature type="transmembrane region" description="Helical" evidence="2">
    <location>
        <begin position="98"/>
        <end position="119"/>
    </location>
</feature>
<accession>A0ABW5NW88</accession>